<keyword evidence="1" id="KW-0732">Signal</keyword>
<organism evidence="2 4">
    <name type="scientific">Nocardia cyriacigeorgica</name>
    <dbReference type="NCBI Taxonomy" id="135487"/>
    <lineage>
        <taxon>Bacteria</taxon>
        <taxon>Bacillati</taxon>
        <taxon>Actinomycetota</taxon>
        <taxon>Actinomycetes</taxon>
        <taxon>Mycobacteriales</taxon>
        <taxon>Nocardiaceae</taxon>
        <taxon>Nocardia</taxon>
    </lineage>
</organism>
<name>A0A6P1DIC3_9NOCA</name>
<feature type="signal peptide" evidence="1">
    <location>
        <begin position="1"/>
        <end position="28"/>
    </location>
</feature>
<feature type="chain" id="PRO_5038756083" evidence="1">
    <location>
        <begin position="29"/>
        <end position="140"/>
    </location>
</feature>
<dbReference type="RefSeq" id="WP_163827984.1">
    <property type="nucleotide sequence ID" value="NZ_JAAGUX010000099.1"/>
</dbReference>
<dbReference type="EMBL" id="JAAGUZ010000130">
    <property type="protein sequence ID" value="NEW48162.1"/>
    <property type="molecule type" value="Genomic_DNA"/>
</dbReference>
<gene>
    <name evidence="2" type="ORF">GV789_27610</name>
    <name evidence="3" type="ORF">GV794_28040</name>
</gene>
<keyword evidence="5" id="KW-1185">Reference proteome</keyword>
<dbReference type="Proteomes" id="UP000468928">
    <property type="component" value="Unassembled WGS sequence"/>
</dbReference>
<reference evidence="4 5" key="1">
    <citation type="submission" date="2020-01" db="EMBL/GenBank/DDBJ databases">
        <title>Genetics and antimicrobial susceptibilities of Nocardia species isolated from the soil; a comparison with species isolated from humans.</title>
        <authorList>
            <person name="Carrasco G."/>
            <person name="Monzon S."/>
            <person name="Sansegundo M."/>
            <person name="Garcia E."/>
            <person name="Garrido N."/>
            <person name="Medina M.J."/>
            <person name="Villalon P."/>
            <person name="Ramirez-Arocha A.C."/>
            <person name="Jimenez P."/>
            <person name="Cuesta I."/>
            <person name="Valdezate S."/>
        </authorList>
    </citation>
    <scope>NUCLEOTIDE SEQUENCE [LARGE SCALE GENOMIC DNA]</scope>
    <source>
        <strain evidence="2 4">CNM20110639</strain>
        <strain evidence="3 5">CNM20110649</strain>
    </source>
</reference>
<protein>
    <submittedName>
        <fullName evidence="2">Uncharacterized protein</fullName>
    </submittedName>
</protein>
<evidence type="ECO:0000313" key="2">
    <source>
        <dbReference type="EMBL" id="NEW48162.1"/>
    </source>
</evidence>
<dbReference type="EMBL" id="JAAGUX010000099">
    <property type="protein sequence ID" value="NEW59453.1"/>
    <property type="molecule type" value="Genomic_DNA"/>
</dbReference>
<evidence type="ECO:0000313" key="3">
    <source>
        <dbReference type="EMBL" id="NEW59453.1"/>
    </source>
</evidence>
<comment type="caution">
    <text evidence="2">The sequence shown here is derived from an EMBL/GenBank/DDBJ whole genome shotgun (WGS) entry which is preliminary data.</text>
</comment>
<dbReference type="AlphaFoldDB" id="A0A6P1DIC3"/>
<evidence type="ECO:0000313" key="4">
    <source>
        <dbReference type="Proteomes" id="UP000468928"/>
    </source>
</evidence>
<evidence type="ECO:0000256" key="1">
    <source>
        <dbReference type="SAM" id="SignalP"/>
    </source>
</evidence>
<evidence type="ECO:0000313" key="5">
    <source>
        <dbReference type="Proteomes" id="UP000470876"/>
    </source>
</evidence>
<sequence>MTRTLRSPKAIRLALGAAALGVVASVTAVVAPPASATVKSIGIHPSATIGTHQYATTCSYTVAVTVDDNTKPVYFFEEGQGPTGFAEAMPSGNAARVTWTPSRTGITYIYAIQAGSTVQMKQVIGGVGNGINTGSACIAI</sequence>
<accession>A0A6P1DIC3</accession>
<proteinExistence type="predicted"/>
<dbReference type="Proteomes" id="UP000470876">
    <property type="component" value="Unassembled WGS sequence"/>
</dbReference>